<evidence type="ECO:0000256" key="1">
    <source>
        <dbReference type="SAM" id="MobiDB-lite"/>
    </source>
</evidence>
<comment type="caution">
    <text evidence="3">The sequence shown here is derived from an EMBL/GenBank/DDBJ whole genome shotgun (WGS) entry which is preliminary data.</text>
</comment>
<dbReference type="RefSeq" id="WP_190480037.1">
    <property type="nucleotide sequence ID" value="NZ_JACJSG010000080.1"/>
</dbReference>
<gene>
    <name evidence="3" type="ORF">H6G83_32835</name>
</gene>
<reference evidence="3 4" key="1">
    <citation type="journal article" date="2020" name="ISME J.">
        <title>Comparative genomics reveals insights into cyanobacterial evolution and habitat adaptation.</title>
        <authorList>
            <person name="Chen M.Y."/>
            <person name="Teng W.K."/>
            <person name="Zhao L."/>
            <person name="Hu C.X."/>
            <person name="Zhou Y.K."/>
            <person name="Han B.P."/>
            <person name="Song L.R."/>
            <person name="Shu W.S."/>
        </authorList>
    </citation>
    <scope>NUCLEOTIDE SEQUENCE [LARGE SCALE GENOMIC DNA]</scope>
    <source>
        <strain evidence="3 4">FACHB-119</strain>
    </source>
</reference>
<sequence>MEFLTNVHSEIERSQKSDLIDKFDKYPFDKKLVLIGLGLVGGVFCGANAWRGEISDRQFFCIQPPQGELQCYDKNNRHYRMTKWHWEQWGKEGRPRTVIAQDYVKASNPYKPYWAFGAFVSFAVSGWLLRHLQDTESKLSVFQEIQHKTAVAQAEMEAKLSLFDTHARLAIAEVELAADLELAANNRTVDIQRAEILGETEIEVTKLDAQDALFEAQTAGMSDEEKREYIEFIRQQKTPYLSGTQSIDSVANPKDKVEGEQQTQPLTGSTTANGNESDTSVVAQILGRVAREDGSTALCGDPGTGKSTITREYIRQVSINCPDADIRVLAVKNDSFCGLREAGRVTRFIGEGAVANAKEFFLAVRDVYRSRLEVESLEERKKLKPFIVILDDWLTISAKLNKIKPENLGFDFGEILFDILIIGREYNMKFFVNLHSLNLKAIGIKEMDQNTRKILRLLLLGNRYRQDGREIDAYGVIEQAIMGNQVITHEDDKTKVRSRYTQLKAESRQIFQPVMFAFVGEYYLGIVPKFVGEQIICFPPLNQQPVESVTEDELEPVDDVFAGILDNVPVVNNHLSPIAHAVVEIIRSGKKVPTSFETIRNSRYWTDGRWHGEKPSIGQIDDAIAQLIQCEIAAGNRDEGYILFNNA</sequence>
<dbReference type="EMBL" id="JACJSG010000080">
    <property type="protein sequence ID" value="MBD2505331.1"/>
    <property type="molecule type" value="Genomic_DNA"/>
</dbReference>
<name>A0ABR8DFA3_9NOST</name>
<proteinExistence type="predicted"/>
<keyword evidence="2" id="KW-1133">Transmembrane helix</keyword>
<keyword evidence="2" id="KW-0812">Transmembrane</keyword>
<dbReference type="InterPro" id="IPR027417">
    <property type="entry name" value="P-loop_NTPase"/>
</dbReference>
<keyword evidence="4" id="KW-1185">Reference proteome</keyword>
<accession>A0ABR8DFA3</accession>
<dbReference type="GO" id="GO:0005524">
    <property type="term" value="F:ATP binding"/>
    <property type="evidence" value="ECO:0007669"/>
    <property type="project" value="UniProtKB-KW"/>
</dbReference>
<feature type="compositionally biased region" description="Polar residues" evidence="1">
    <location>
        <begin position="260"/>
        <end position="278"/>
    </location>
</feature>
<evidence type="ECO:0000256" key="2">
    <source>
        <dbReference type="SAM" id="Phobius"/>
    </source>
</evidence>
<dbReference type="SUPFAM" id="SSF52540">
    <property type="entry name" value="P-loop containing nucleoside triphosphate hydrolases"/>
    <property type="match status" value="1"/>
</dbReference>
<evidence type="ECO:0000313" key="3">
    <source>
        <dbReference type="EMBL" id="MBD2505331.1"/>
    </source>
</evidence>
<keyword evidence="2" id="KW-0472">Membrane</keyword>
<feature type="transmembrane region" description="Helical" evidence="2">
    <location>
        <begin position="32"/>
        <end position="50"/>
    </location>
</feature>
<keyword evidence="3" id="KW-0067">ATP-binding</keyword>
<dbReference type="Proteomes" id="UP000661112">
    <property type="component" value="Unassembled WGS sequence"/>
</dbReference>
<keyword evidence="3" id="KW-0547">Nucleotide-binding</keyword>
<feature type="region of interest" description="Disordered" evidence="1">
    <location>
        <begin position="243"/>
        <end position="278"/>
    </location>
</feature>
<organism evidence="3 4">
    <name type="scientific">Anabaena azotica FACHB-119</name>
    <dbReference type="NCBI Taxonomy" id="947527"/>
    <lineage>
        <taxon>Bacteria</taxon>
        <taxon>Bacillati</taxon>
        <taxon>Cyanobacteriota</taxon>
        <taxon>Cyanophyceae</taxon>
        <taxon>Nostocales</taxon>
        <taxon>Nostocaceae</taxon>
        <taxon>Anabaena</taxon>
        <taxon>Anabaena azotica</taxon>
    </lineage>
</organism>
<protein>
    <submittedName>
        <fullName evidence="3">ATP-binding protein</fullName>
    </submittedName>
</protein>
<evidence type="ECO:0000313" key="4">
    <source>
        <dbReference type="Proteomes" id="UP000661112"/>
    </source>
</evidence>